<dbReference type="AlphaFoldDB" id="A0A8J3E8P2"/>
<reference evidence="3" key="2">
    <citation type="submission" date="2020-09" db="EMBL/GenBank/DDBJ databases">
        <authorList>
            <person name="Sun Q."/>
            <person name="Zhou Y."/>
        </authorList>
    </citation>
    <scope>NUCLEOTIDE SEQUENCE</scope>
    <source>
        <strain evidence="3">CGMCC 1.15758</strain>
    </source>
</reference>
<dbReference type="Proteomes" id="UP000636949">
    <property type="component" value="Unassembled WGS sequence"/>
</dbReference>
<name>A0A8J3E8P2_9GAMM</name>
<dbReference type="Pfam" id="PF09992">
    <property type="entry name" value="NAGPA"/>
    <property type="match status" value="1"/>
</dbReference>
<evidence type="ECO:0000256" key="1">
    <source>
        <dbReference type="SAM" id="SignalP"/>
    </source>
</evidence>
<dbReference type="EMBL" id="BMJS01000008">
    <property type="protein sequence ID" value="GGF95344.1"/>
    <property type="molecule type" value="Genomic_DNA"/>
</dbReference>
<comment type="caution">
    <text evidence="3">The sequence shown here is derived from an EMBL/GenBank/DDBJ whole genome shotgun (WGS) entry which is preliminary data.</text>
</comment>
<dbReference type="OrthoDB" id="5615099at2"/>
<evidence type="ECO:0000259" key="2">
    <source>
        <dbReference type="Pfam" id="PF09992"/>
    </source>
</evidence>
<proteinExistence type="predicted"/>
<accession>A0A8J3E8P2</accession>
<organism evidence="3 4">
    <name type="scientific">Cysteiniphilum litorale</name>
    <dbReference type="NCBI Taxonomy" id="2056700"/>
    <lineage>
        <taxon>Bacteria</taxon>
        <taxon>Pseudomonadati</taxon>
        <taxon>Pseudomonadota</taxon>
        <taxon>Gammaproteobacteria</taxon>
        <taxon>Thiotrichales</taxon>
        <taxon>Fastidiosibacteraceae</taxon>
        <taxon>Cysteiniphilum</taxon>
    </lineage>
</organism>
<keyword evidence="4" id="KW-1185">Reference proteome</keyword>
<dbReference type="InterPro" id="IPR018711">
    <property type="entry name" value="NAGPA"/>
</dbReference>
<protein>
    <recommendedName>
        <fullName evidence="2">Phosphodiester glycosidase domain-containing protein</fullName>
    </recommendedName>
</protein>
<reference evidence="3" key="1">
    <citation type="journal article" date="2014" name="Int. J. Syst. Evol. Microbiol.">
        <title>Complete genome sequence of Corynebacterium casei LMG S-19264T (=DSM 44701T), isolated from a smear-ripened cheese.</title>
        <authorList>
            <consortium name="US DOE Joint Genome Institute (JGI-PGF)"/>
            <person name="Walter F."/>
            <person name="Albersmeier A."/>
            <person name="Kalinowski J."/>
            <person name="Ruckert C."/>
        </authorList>
    </citation>
    <scope>NUCLEOTIDE SEQUENCE</scope>
    <source>
        <strain evidence="3">CGMCC 1.15758</strain>
    </source>
</reference>
<feature type="chain" id="PRO_5035240530" description="Phosphodiester glycosidase domain-containing protein" evidence="1">
    <location>
        <begin position="22"/>
        <end position="256"/>
    </location>
</feature>
<evidence type="ECO:0000313" key="4">
    <source>
        <dbReference type="Proteomes" id="UP000636949"/>
    </source>
</evidence>
<gene>
    <name evidence="3" type="ORF">GCM10010995_10710</name>
</gene>
<keyword evidence="1" id="KW-0732">Signal</keyword>
<feature type="signal peptide" evidence="1">
    <location>
        <begin position="1"/>
        <end position="21"/>
    </location>
</feature>
<sequence>MSLQRIFALGLLLSSAITSFAFSWQLQQKKSIDIAPEKIQFNTFDAIKDKHFPLIVDVVLLDNGAYKAGLTIQSQDNVQSVLDVATQKDAFLATNGGFYQEGFLVNGLLIDQSKLRLPLVNNTLLSSIITIDQQGQINILDKDQKYHHAYYAFQVGPILLKDNIVQKVNDDKIAKRIIYAQTSSKLMVIYIDSTTLQQAAYVVKALADYFDINIKRAVNFDGGKAGAFILRKYMTPVIYPEYSPVKSVVYFSLNIA</sequence>
<evidence type="ECO:0000313" key="3">
    <source>
        <dbReference type="EMBL" id="GGF95344.1"/>
    </source>
</evidence>
<feature type="domain" description="Phosphodiester glycosidase" evidence="2">
    <location>
        <begin position="92"/>
        <end position="230"/>
    </location>
</feature>
<dbReference type="RefSeq" id="WP_117001961.1">
    <property type="nucleotide sequence ID" value="NZ_BMJS01000008.1"/>
</dbReference>